<dbReference type="GO" id="GO:0070483">
    <property type="term" value="P:detection of hypoxia"/>
    <property type="evidence" value="ECO:0007669"/>
    <property type="project" value="UniProtKB-ARBA"/>
</dbReference>
<evidence type="ECO:0000256" key="5">
    <source>
        <dbReference type="ARBA" id="ARBA00023002"/>
    </source>
</evidence>
<keyword evidence="6" id="KW-0408">Iron</keyword>
<evidence type="ECO:0000256" key="7">
    <source>
        <dbReference type="ARBA" id="ARBA00024284"/>
    </source>
</evidence>
<dbReference type="InterPro" id="IPR014710">
    <property type="entry name" value="RmlC-like_jellyroll"/>
</dbReference>
<comment type="catalytic activity">
    <reaction evidence="7">
        <text>L-cysteine + O2 = 3-sulfino-L-alanine + H(+)</text>
        <dbReference type="Rhea" id="RHEA:20441"/>
        <dbReference type="ChEBI" id="CHEBI:15378"/>
        <dbReference type="ChEBI" id="CHEBI:15379"/>
        <dbReference type="ChEBI" id="CHEBI:35235"/>
        <dbReference type="ChEBI" id="CHEBI:61085"/>
        <dbReference type="EC" id="1.13.11.20"/>
    </reaction>
    <physiologicalReaction direction="left-to-right" evidence="7">
        <dbReference type="Rhea" id="RHEA:20442"/>
    </physiologicalReaction>
</comment>
<sequence>MERSKIQHLYDACNSIFSKKQLPTFQEIQWLRSLLDTIEAVDVGIDEFCNKKSGVPCMRKPLPTGSQRLLCGHGISQITYVHVFECNDFSIGVFCFPAGSKLPLHDHPGMTVLSKLLYGSIHLRSYDWVKCGTSNGKTAGLVGTVMDGAVHAPCEASVLFPRSGGNIHSFTALAPSAILDVLSPPYSEELGRPSTYYSEVPIPLLPGYTILEEMERPQDLMVIGAPYLGPQLTQEVGFL</sequence>
<dbReference type="EMBL" id="QPKB01000003">
    <property type="protein sequence ID" value="RWR79306.1"/>
    <property type="molecule type" value="Genomic_DNA"/>
</dbReference>
<dbReference type="OrthoDB" id="271433at2759"/>
<evidence type="ECO:0000256" key="4">
    <source>
        <dbReference type="ARBA" id="ARBA00022723"/>
    </source>
</evidence>
<dbReference type="Gene3D" id="2.60.120.10">
    <property type="entry name" value="Jelly Rolls"/>
    <property type="match status" value="1"/>
</dbReference>
<dbReference type="InterPro" id="IPR012864">
    <property type="entry name" value="PCO/ADO"/>
</dbReference>
<evidence type="ECO:0000313" key="8">
    <source>
        <dbReference type="EMBL" id="RWR79306.1"/>
    </source>
</evidence>
<dbReference type="GO" id="GO:0046872">
    <property type="term" value="F:metal ion binding"/>
    <property type="evidence" value="ECO:0007669"/>
    <property type="project" value="UniProtKB-KW"/>
</dbReference>
<dbReference type="CDD" id="cd20289">
    <property type="entry name" value="cupin_ADO"/>
    <property type="match status" value="1"/>
</dbReference>
<keyword evidence="5" id="KW-0560">Oxidoreductase</keyword>
<dbReference type="PANTHER" id="PTHR22966:SF52">
    <property type="entry name" value="CYSTEINE DIOXYGENASE"/>
    <property type="match status" value="1"/>
</dbReference>
<evidence type="ECO:0000256" key="3">
    <source>
        <dbReference type="ARBA" id="ARBA00013133"/>
    </source>
</evidence>
<evidence type="ECO:0000256" key="6">
    <source>
        <dbReference type="ARBA" id="ARBA00023004"/>
    </source>
</evidence>
<comment type="cofactor">
    <cofactor evidence="1">
        <name>Fe(2+)</name>
        <dbReference type="ChEBI" id="CHEBI:29033"/>
    </cofactor>
</comment>
<keyword evidence="4" id="KW-0479">Metal-binding</keyword>
<dbReference type="SUPFAM" id="SSF51182">
    <property type="entry name" value="RmlC-like cupins"/>
    <property type="match status" value="1"/>
</dbReference>
<gene>
    <name evidence="8" type="ORF">CKAN_00787600</name>
</gene>
<organism evidence="8 9">
    <name type="scientific">Cinnamomum micranthum f. kanehirae</name>
    <dbReference type="NCBI Taxonomy" id="337451"/>
    <lineage>
        <taxon>Eukaryota</taxon>
        <taxon>Viridiplantae</taxon>
        <taxon>Streptophyta</taxon>
        <taxon>Embryophyta</taxon>
        <taxon>Tracheophyta</taxon>
        <taxon>Spermatophyta</taxon>
        <taxon>Magnoliopsida</taxon>
        <taxon>Magnoliidae</taxon>
        <taxon>Laurales</taxon>
        <taxon>Lauraceae</taxon>
        <taxon>Cinnamomum</taxon>
    </lineage>
</organism>
<name>A0A443NLD3_9MAGN</name>
<evidence type="ECO:0000256" key="2">
    <source>
        <dbReference type="ARBA" id="ARBA00006622"/>
    </source>
</evidence>
<dbReference type="Pfam" id="PF07847">
    <property type="entry name" value="PCO_ADO"/>
    <property type="match status" value="1"/>
</dbReference>
<accession>A0A443NLD3</accession>
<reference evidence="8 9" key="1">
    <citation type="journal article" date="2019" name="Nat. Plants">
        <title>Stout camphor tree genome fills gaps in understanding of flowering plant genome evolution.</title>
        <authorList>
            <person name="Chaw S.M."/>
            <person name="Liu Y.C."/>
            <person name="Wu Y.W."/>
            <person name="Wang H.Y."/>
            <person name="Lin C.I."/>
            <person name="Wu C.S."/>
            <person name="Ke H.M."/>
            <person name="Chang L.Y."/>
            <person name="Hsu C.Y."/>
            <person name="Yang H.T."/>
            <person name="Sudianto E."/>
            <person name="Hsu M.H."/>
            <person name="Wu K.P."/>
            <person name="Wang L.N."/>
            <person name="Leebens-Mack J.H."/>
            <person name="Tsai I.J."/>
        </authorList>
    </citation>
    <scope>NUCLEOTIDE SEQUENCE [LARGE SCALE GENOMIC DNA]</scope>
    <source>
        <strain evidence="9">cv. Chaw 1501</strain>
        <tissue evidence="8">Young leaves</tissue>
    </source>
</reference>
<dbReference type="AlphaFoldDB" id="A0A443NLD3"/>
<dbReference type="GO" id="GO:0017172">
    <property type="term" value="F:cysteine dioxygenase activity"/>
    <property type="evidence" value="ECO:0007669"/>
    <property type="project" value="UniProtKB-EC"/>
</dbReference>
<evidence type="ECO:0000313" key="9">
    <source>
        <dbReference type="Proteomes" id="UP000283530"/>
    </source>
</evidence>
<keyword evidence="9" id="KW-1185">Reference proteome</keyword>
<protein>
    <recommendedName>
        <fullName evidence="3">cysteine dioxygenase</fullName>
        <ecNumber evidence="3">1.13.11.20</ecNumber>
    </recommendedName>
</protein>
<dbReference type="InterPro" id="IPR011051">
    <property type="entry name" value="RmlC_Cupin_sf"/>
</dbReference>
<evidence type="ECO:0000256" key="1">
    <source>
        <dbReference type="ARBA" id="ARBA00001954"/>
    </source>
</evidence>
<comment type="caution">
    <text evidence="8">The sequence shown here is derived from an EMBL/GenBank/DDBJ whole genome shotgun (WGS) entry which is preliminary data.</text>
</comment>
<dbReference type="PANTHER" id="PTHR22966">
    <property type="entry name" value="2-AMINOETHANETHIOL DIOXYGENASE"/>
    <property type="match status" value="1"/>
</dbReference>
<dbReference type="EC" id="1.13.11.20" evidence="3"/>
<dbReference type="Proteomes" id="UP000283530">
    <property type="component" value="Unassembled WGS sequence"/>
</dbReference>
<comment type="similarity">
    <text evidence="2">Belongs to the cysteine dioxygenase family.</text>
</comment>
<proteinExistence type="inferred from homology"/>
<dbReference type="STRING" id="337451.A0A443NLD3"/>